<comment type="caution">
    <text evidence="3">The sequence shown here is derived from an EMBL/GenBank/DDBJ whole genome shotgun (WGS) entry which is preliminary data.</text>
</comment>
<feature type="region of interest" description="Disordered" evidence="1">
    <location>
        <begin position="74"/>
        <end position="135"/>
    </location>
</feature>
<sequence>AFALLSRCQLGQDAAPLGAAAPDETEEAPERGGRDGRPRVPLFGFPQAEARPSETTAVGDAGCAAVEIRSMRRPGLPSFDDFSCEWSPRQDSSPDLPGGRLLTPRPPDGIVLNHDEIHSFRDSQQTRPAPRVVSDRYRKMLSDREDEDVLIVPDPLVQLPEDHRRHRRPGRTAPPNSARHGGGEEDTTPEDSDSSALRGNRSPSTGPSAAEEAATPSGASTASFGTRGSVMSVVSFGDPSGHVLSARRRDSKCSIDSLDSALASARSAEHGARDTTFEINLTKDGGATPGLNLTRSFVDNAELLITAVKEGGLVSEWNSKRPSMSVNIGDYIIKCNGKRTYKEIMNELRCANEISMTIMTSQAKGASPQNLADLHLMEPGPDQQTSVDSTLPGEAEAAPQCQGWPTSPREREPAFAKAGRPKRPQVPQLDLGRRLREPQPQAAPAPRPRAGDGGRRLPEDQESAASSSSLVEGPEVEITSTMDSTRRSLKAAARPAGAAASEDSTSCGSGGFPGEAPPRRKPLHRGLQVTRHGHFTIVPMTLEEETSWQQCVPLCSHRG</sequence>
<protein>
    <recommendedName>
        <fullName evidence="2">PDZ domain-containing protein</fullName>
    </recommendedName>
</protein>
<feature type="compositionally biased region" description="Polar residues" evidence="1">
    <location>
        <begin position="194"/>
        <end position="207"/>
    </location>
</feature>
<feature type="compositionally biased region" description="Low complexity" evidence="1">
    <location>
        <begin position="94"/>
        <end position="103"/>
    </location>
</feature>
<reference evidence="3" key="1">
    <citation type="submission" date="2023-10" db="EMBL/GenBank/DDBJ databases">
        <authorList>
            <person name="Chen Y."/>
            <person name="Shah S."/>
            <person name="Dougan E. K."/>
            <person name="Thang M."/>
            <person name="Chan C."/>
        </authorList>
    </citation>
    <scope>NUCLEOTIDE SEQUENCE [LARGE SCALE GENOMIC DNA]</scope>
</reference>
<dbReference type="Proteomes" id="UP001189429">
    <property type="component" value="Unassembled WGS sequence"/>
</dbReference>
<dbReference type="PROSITE" id="PS50106">
    <property type="entry name" value="PDZ"/>
    <property type="match status" value="1"/>
</dbReference>
<dbReference type="EMBL" id="CAUYUJ010014883">
    <property type="protein sequence ID" value="CAK0847218.1"/>
    <property type="molecule type" value="Genomic_DNA"/>
</dbReference>
<feature type="compositionally biased region" description="Basic and acidic residues" evidence="1">
    <location>
        <begin position="449"/>
        <end position="459"/>
    </location>
</feature>
<feature type="region of interest" description="Disordered" evidence="1">
    <location>
        <begin position="13"/>
        <end position="56"/>
    </location>
</feature>
<evidence type="ECO:0000259" key="2">
    <source>
        <dbReference type="PROSITE" id="PS50106"/>
    </source>
</evidence>
<evidence type="ECO:0000313" key="4">
    <source>
        <dbReference type="Proteomes" id="UP001189429"/>
    </source>
</evidence>
<dbReference type="InterPro" id="IPR001478">
    <property type="entry name" value="PDZ"/>
</dbReference>
<accession>A0ABN9TNF2</accession>
<organism evidence="3 4">
    <name type="scientific">Prorocentrum cordatum</name>
    <dbReference type="NCBI Taxonomy" id="2364126"/>
    <lineage>
        <taxon>Eukaryota</taxon>
        <taxon>Sar</taxon>
        <taxon>Alveolata</taxon>
        <taxon>Dinophyceae</taxon>
        <taxon>Prorocentrales</taxon>
        <taxon>Prorocentraceae</taxon>
        <taxon>Prorocentrum</taxon>
    </lineage>
</organism>
<evidence type="ECO:0000256" key="1">
    <source>
        <dbReference type="SAM" id="MobiDB-lite"/>
    </source>
</evidence>
<feature type="domain" description="PDZ" evidence="2">
    <location>
        <begin position="278"/>
        <end position="349"/>
    </location>
</feature>
<proteinExistence type="predicted"/>
<feature type="region of interest" description="Disordered" evidence="1">
    <location>
        <begin position="372"/>
        <end position="526"/>
    </location>
</feature>
<feature type="non-terminal residue" evidence="3">
    <location>
        <position position="1"/>
    </location>
</feature>
<keyword evidence="4" id="KW-1185">Reference proteome</keyword>
<feature type="compositionally biased region" description="Acidic residues" evidence="1">
    <location>
        <begin position="184"/>
        <end position="193"/>
    </location>
</feature>
<feature type="compositionally biased region" description="Basic and acidic residues" evidence="1">
    <location>
        <begin position="28"/>
        <end position="38"/>
    </location>
</feature>
<gene>
    <name evidence="3" type="ORF">PCOR1329_LOCUS40494</name>
</gene>
<feature type="region of interest" description="Disordered" evidence="1">
    <location>
        <begin position="152"/>
        <end position="223"/>
    </location>
</feature>
<name>A0ABN9TNF2_9DINO</name>
<feature type="compositionally biased region" description="Low complexity" evidence="1">
    <location>
        <begin position="491"/>
        <end position="500"/>
    </location>
</feature>
<evidence type="ECO:0000313" key="3">
    <source>
        <dbReference type="EMBL" id="CAK0847218.1"/>
    </source>
</evidence>